<keyword evidence="3" id="KW-0418">Kinase</keyword>
<gene>
    <name evidence="3" type="ORF">MSAN_01560100</name>
</gene>
<proteinExistence type="predicted"/>
<keyword evidence="4" id="KW-1185">Reference proteome</keyword>
<evidence type="ECO:0000313" key="3">
    <source>
        <dbReference type="EMBL" id="KAF7351286.1"/>
    </source>
</evidence>
<dbReference type="InterPro" id="IPR008271">
    <property type="entry name" value="Ser/Thr_kinase_AS"/>
</dbReference>
<evidence type="ECO:0000259" key="2">
    <source>
        <dbReference type="PROSITE" id="PS50011"/>
    </source>
</evidence>
<name>A0A8H6Y326_9AGAR</name>
<evidence type="ECO:0000256" key="1">
    <source>
        <dbReference type="SAM" id="MobiDB-lite"/>
    </source>
</evidence>
<dbReference type="InterPro" id="IPR011009">
    <property type="entry name" value="Kinase-like_dom_sf"/>
</dbReference>
<dbReference type="PANTHER" id="PTHR44329:SF261">
    <property type="entry name" value="ZINC FINGER CONTAINING PROTEIN KINASE-RELATED"/>
    <property type="match status" value="1"/>
</dbReference>
<dbReference type="EMBL" id="JACAZH010000013">
    <property type="protein sequence ID" value="KAF7351286.1"/>
    <property type="molecule type" value="Genomic_DNA"/>
</dbReference>
<feature type="region of interest" description="Disordered" evidence="1">
    <location>
        <begin position="717"/>
        <end position="765"/>
    </location>
</feature>
<feature type="compositionally biased region" description="Polar residues" evidence="1">
    <location>
        <begin position="634"/>
        <end position="650"/>
    </location>
</feature>
<dbReference type="OrthoDB" id="4062651at2759"/>
<accession>A0A8H6Y326</accession>
<protein>
    <submittedName>
        <fullName evidence="3">Protein kinase domain-containing protein</fullName>
    </submittedName>
</protein>
<dbReference type="SMART" id="SM00220">
    <property type="entry name" value="S_TKc"/>
    <property type="match status" value="1"/>
</dbReference>
<feature type="domain" description="Protein kinase" evidence="2">
    <location>
        <begin position="196"/>
        <end position="458"/>
    </location>
</feature>
<dbReference type="PROSITE" id="PS00108">
    <property type="entry name" value="PROTEIN_KINASE_ST"/>
    <property type="match status" value="1"/>
</dbReference>
<dbReference type="Gene3D" id="1.10.510.10">
    <property type="entry name" value="Transferase(Phosphotransferase) domain 1"/>
    <property type="match status" value="1"/>
</dbReference>
<dbReference type="GO" id="GO:0004674">
    <property type="term" value="F:protein serine/threonine kinase activity"/>
    <property type="evidence" value="ECO:0007669"/>
    <property type="project" value="TreeGrafter"/>
</dbReference>
<dbReference type="PRINTS" id="PR00109">
    <property type="entry name" value="TYRKINASE"/>
</dbReference>
<dbReference type="SUPFAM" id="SSF56112">
    <property type="entry name" value="Protein kinase-like (PK-like)"/>
    <property type="match status" value="1"/>
</dbReference>
<dbReference type="InterPro" id="IPR051681">
    <property type="entry name" value="Ser/Thr_Kinases-Pseudokinases"/>
</dbReference>
<reference evidence="3" key="1">
    <citation type="submission" date="2020-05" db="EMBL/GenBank/DDBJ databases">
        <title>Mycena genomes resolve the evolution of fungal bioluminescence.</title>
        <authorList>
            <person name="Tsai I.J."/>
        </authorList>
    </citation>
    <scope>NUCLEOTIDE SEQUENCE</scope>
    <source>
        <strain evidence="3">160909Yilan</strain>
    </source>
</reference>
<feature type="compositionally biased region" description="Low complexity" evidence="1">
    <location>
        <begin position="718"/>
        <end position="731"/>
    </location>
</feature>
<feature type="compositionally biased region" description="Basic residues" evidence="1">
    <location>
        <begin position="734"/>
        <end position="765"/>
    </location>
</feature>
<organism evidence="3 4">
    <name type="scientific">Mycena sanguinolenta</name>
    <dbReference type="NCBI Taxonomy" id="230812"/>
    <lineage>
        <taxon>Eukaryota</taxon>
        <taxon>Fungi</taxon>
        <taxon>Dikarya</taxon>
        <taxon>Basidiomycota</taxon>
        <taxon>Agaricomycotina</taxon>
        <taxon>Agaricomycetes</taxon>
        <taxon>Agaricomycetidae</taxon>
        <taxon>Agaricales</taxon>
        <taxon>Marasmiineae</taxon>
        <taxon>Mycenaceae</taxon>
        <taxon>Mycena</taxon>
    </lineage>
</organism>
<evidence type="ECO:0000313" key="4">
    <source>
        <dbReference type="Proteomes" id="UP000623467"/>
    </source>
</evidence>
<dbReference type="InterPro" id="IPR001245">
    <property type="entry name" value="Ser-Thr/Tyr_kinase_cat_dom"/>
</dbReference>
<dbReference type="Proteomes" id="UP000623467">
    <property type="component" value="Unassembled WGS sequence"/>
</dbReference>
<keyword evidence="3" id="KW-0808">Transferase</keyword>
<sequence length="765" mass="86254">MLCHLAARPSMSLMAQSADSSLSTRTILDSINTESMQRLKIPQNFVIYAFSLPHQLTQRQLDEIQDLVHQWANWGILESLANYHSVVKSLFIVLKDTLMRDSPRTSHAIAEETAQTLTQDVHALHDIVVSILRDSESYTNFLGCRGELAQQLLDLLQDLLDSFPESAARPRLSKVLERLSRASGLHPTCFPLTGLQKVGQQVAAGAFGDIWKGLVRGQSVSVKIMRLFRDEDTKHALQEFGREALIWRQLSHPNLLPFFGLHYLDNRLCLVSPWMSNGHVIQFLENAPPDTDRVSLMLDVAMGLEYLHEKRVVHGDLKGMNILVTPSHRACVADFGLSSIADAMTLRFTHTTANPKGGTPRYQAPELLSTNTPNHFGSDVYAFGCVCYEILTGKAPFYEITRDVTVMIKVLEGLRPSRPEMITINEDLWSLIQDCWKEKSGDRPSMSQIVQRFVGPAIGATATESTTDWDETFSSRSRRSFREWPLLPSVTTIERRIFGPGRIHSLQYIWHEINNILLLCAESVEACPSCFPERSQEPSPSCLTERPQDLIIDECHSPLVEVYHAVFQNLRSPESRNPEGAPERFRERWPNDFQSMSENYREILSEVEGVPTGLPAISYPTSLLAPAMDDSPRSSHFVSTPTLQVTSQDDGTWVRPGPRQQVKVSKYLAAISQPQSPETSTREEFSDVIEGTMSRLFHYSKSSQSQPGRAYLKRLQTSLAPPSNSSPSSDPRGNAKRRRTDHPPKRRRHYNQGGRFTRKVKVVTK</sequence>
<comment type="caution">
    <text evidence="3">The sequence shown here is derived from an EMBL/GenBank/DDBJ whole genome shotgun (WGS) entry which is preliminary data.</text>
</comment>
<dbReference type="InterPro" id="IPR000719">
    <property type="entry name" value="Prot_kinase_dom"/>
</dbReference>
<dbReference type="AlphaFoldDB" id="A0A8H6Y326"/>
<feature type="region of interest" description="Disordered" evidence="1">
    <location>
        <begin position="629"/>
        <end position="657"/>
    </location>
</feature>
<dbReference type="GO" id="GO:0005524">
    <property type="term" value="F:ATP binding"/>
    <property type="evidence" value="ECO:0007669"/>
    <property type="project" value="InterPro"/>
</dbReference>
<dbReference type="PANTHER" id="PTHR44329">
    <property type="entry name" value="SERINE/THREONINE-PROTEIN KINASE TNNI3K-RELATED"/>
    <property type="match status" value="1"/>
</dbReference>
<dbReference type="Pfam" id="PF07714">
    <property type="entry name" value="PK_Tyr_Ser-Thr"/>
    <property type="match status" value="1"/>
</dbReference>
<dbReference type="PROSITE" id="PS50011">
    <property type="entry name" value="PROTEIN_KINASE_DOM"/>
    <property type="match status" value="1"/>
</dbReference>